<dbReference type="InterPro" id="IPR005119">
    <property type="entry name" value="LysR_subst-bd"/>
</dbReference>
<comment type="caution">
    <text evidence="6">The sequence shown here is derived from an EMBL/GenBank/DDBJ whole genome shotgun (WGS) entry which is preliminary data.</text>
</comment>
<feature type="domain" description="HTH lysR-type" evidence="5">
    <location>
        <begin position="1"/>
        <end position="59"/>
    </location>
</feature>
<dbReference type="AlphaFoldDB" id="A0A917PRU9"/>
<proteinExistence type="inferred from homology"/>
<protein>
    <submittedName>
        <fullName evidence="6">LysR family transcriptional regulator</fullName>
    </submittedName>
</protein>
<comment type="similarity">
    <text evidence="1">Belongs to the LysR transcriptional regulatory family.</text>
</comment>
<sequence length="300" mass="33131">MDRLNAMALFVRIVEQRSFSRAANDLNMSGAMASTLLRQLESHLGAQLLRRTTRHVSPTADGELFYERCLALLADLEDAESLFCNERRRPSGKLKVDMPSSLGALAILPRLPDFQQRYPEIELVISSSDKTTDLLRDGVDCVIRGGDVVDEGLVVRPLAPLPQVTCASPDYLRRYGRPENLDDLARHRMVAYLSSVDGRAFPLEFTCEGTVTLKTLSVAISANGSAAYVALCAAGFGLAQPPRYHVAQQLAEGKLCEVLTDWPPPALPLSVAYSPHRRLSERVRVFVEWVSETFGTVNDE</sequence>
<gene>
    <name evidence="6" type="ORF">GCM10009304_13830</name>
</gene>
<dbReference type="RefSeq" id="WP_188982433.1">
    <property type="nucleotide sequence ID" value="NZ_BMPO01000003.1"/>
</dbReference>
<keyword evidence="2" id="KW-0805">Transcription regulation</keyword>
<dbReference type="EMBL" id="BMPO01000003">
    <property type="protein sequence ID" value="GGJ89474.1"/>
    <property type="molecule type" value="Genomic_DNA"/>
</dbReference>
<dbReference type="Pfam" id="PF03466">
    <property type="entry name" value="LysR_substrate"/>
    <property type="match status" value="1"/>
</dbReference>
<dbReference type="Gene3D" id="1.10.10.10">
    <property type="entry name" value="Winged helix-like DNA-binding domain superfamily/Winged helix DNA-binding domain"/>
    <property type="match status" value="1"/>
</dbReference>
<evidence type="ECO:0000256" key="2">
    <source>
        <dbReference type="ARBA" id="ARBA00023015"/>
    </source>
</evidence>
<dbReference type="InterPro" id="IPR036388">
    <property type="entry name" value="WH-like_DNA-bd_sf"/>
</dbReference>
<evidence type="ECO:0000313" key="6">
    <source>
        <dbReference type="EMBL" id="GGJ89474.1"/>
    </source>
</evidence>
<name>A0A917PRU9_9PSED</name>
<dbReference type="PANTHER" id="PTHR30537:SF72">
    <property type="entry name" value="LYSR FAMILY TRANSCRIPTIONAL REGULATOR"/>
    <property type="match status" value="1"/>
</dbReference>
<keyword evidence="4" id="KW-0804">Transcription</keyword>
<dbReference type="GO" id="GO:0003700">
    <property type="term" value="F:DNA-binding transcription factor activity"/>
    <property type="evidence" value="ECO:0007669"/>
    <property type="project" value="InterPro"/>
</dbReference>
<dbReference type="Gene3D" id="3.40.190.290">
    <property type="match status" value="1"/>
</dbReference>
<evidence type="ECO:0000256" key="4">
    <source>
        <dbReference type="ARBA" id="ARBA00023163"/>
    </source>
</evidence>
<evidence type="ECO:0000259" key="5">
    <source>
        <dbReference type="PROSITE" id="PS50931"/>
    </source>
</evidence>
<evidence type="ECO:0000256" key="1">
    <source>
        <dbReference type="ARBA" id="ARBA00009437"/>
    </source>
</evidence>
<organism evidence="6 7">
    <name type="scientific">Pseudomonas matsuisoli</name>
    <dbReference type="NCBI Taxonomy" id="1515666"/>
    <lineage>
        <taxon>Bacteria</taxon>
        <taxon>Pseudomonadati</taxon>
        <taxon>Pseudomonadota</taxon>
        <taxon>Gammaproteobacteria</taxon>
        <taxon>Pseudomonadales</taxon>
        <taxon>Pseudomonadaceae</taxon>
        <taxon>Pseudomonas</taxon>
    </lineage>
</organism>
<dbReference type="Proteomes" id="UP000635983">
    <property type="component" value="Unassembled WGS sequence"/>
</dbReference>
<dbReference type="SUPFAM" id="SSF46785">
    <property type="entry name" value="Winged helix' DNA-binding domain"/>
    <property type="match status" value="1"/>
</dbReference>
<dbReference type="PANTHER" id="PTHR30537">
    <property type="entry name" value="HTH-TYPE TRANSCRIPTIONAL REGULATOR"/>
    <property type="match status" value="1"/>
</dbReference>
<dbReference type="GO" id="GO:0006351">
    <property type="term" value="P:DNA-templated transcription"/>
    <property type="evidence" value="ECO:0007669"/>
    <property type="project" value="TreeGrafter"/>
</dbReference>
<keyword evidence="7" id="KW-1185">Reference proteome</keyword>
<dbReference type="FunFam" id="1.10.10.10:FF:000001">
    <property type="entry name" value="LysR family transcriptional regulator"/>
    <property type="match status" value="1"/>
</dbReference>
<dbReference type="InterPro" id="IPR058163">
    <property type="entry name" value="LysR-type_TF_proteobact-type"/>
</dbReference>
<keyword evidence="3" id="KW-0238">DNA-binding</keyword>
<reference evidence="6" key="1">
    <citation type="journal article" date="2014" name="Int. J. Syst. Evol. Microbiol.">
        <title>Complete genome sequence of Corynebacterium casei LMG S-19264T (=DSM 44701T), isolated from a smear-ripened cheese.</title>
        <authorList>
            <consortium name="US DOE Joint Genome Institute (JGI-PGF)"/>
            <person name="Walter F."/>
            <person name="Albersmeier A."/>
            <person name="Kalinowski J."/>
            <person name="Ruckert C."/>
        </authorList>
    </citation>
    <scope>NUCLEOTIDE SEQUENCE</scope>
    <source>
        <strain evidence="6">JCM 30078</strain>
    </source>
</reference>
<dbReference type="GO" id="GO:0043565">
    <property type="term" value="F:sequence-specific DNA binding"/>
    <property type="evidence" value="ECO:0007669"/>
    <property type="project" value="TreeGrafter"/>
</dbReference>
<dbReference type="InterPro" id="IPR036390">
    <property type="entry name" value="WH_DNA-bd_sf"/>
</dbReference>
<dbReference type="SUPFAM" id="SSF53850">
    <property type="entry name" value="Periplasmic binding protein-like II"/>
    <property type="match status" value="1"/>
</dbReference>
<evidence type="ECO:0000256" key="3">
    <source>
        <dbReference type="ARBA" id="ARBA00023125"/>
    </source>
</evidence>
<accession>A0A917PRU9</accession>
<dbReference type="CDD" id="cd08472">
    <property type="entry name" value="PBP2_CrgA_like_3"/>
    <property type="match status" value="1"/>
</dbReference>
<dbReference type="PROSITE" id="PS50931">
    <property type="entry name" value="HTH_LYSR"/>
    <property type="match status" value="1"/>
</dbReference>
<reference evidence="6" key="2">
    <citation type="submission" date="2020-09" db="EMBL/GenBank/DDBJ databases">
        <authorList>
            <person name="Sun Q."/>
            <person name="Ohkuma M."/>
        </authorList>
    </citation>
    <scope>NUCLEOTIDE SEQUENCE</scope>
    <source>
        <strain evidence="6">JCM 30078</strain>
    </source>
</reference>
<evidence type="ECO:0000313" key="7">
    <source>
        <dbReference type="Proteomes" id="UP000635983"/>
    </source>
</evidence>
<dbReference type="Pfam" id="PF00126">
    <property type="entry name" value="HTH_1"/>
    <property type="match status" value="1"/>
</dbReference>
<dbReference type="InterPro" id="IPR000847">
    <property type="entry name" value="LysR_HTH_N"/>
</dbReference>